<reference evidence="1" key="4">
    <citation type="submission" date="2023-08" db="EMBL/GenBank/DDBJ databases">
        <authorList>
            <person name="Guima S.E.S."/>
            <person name="Martins L.F."/>
            <person name="Silva A.M."/>
            <person name="Setubal J.C."/>
        </authorList>
    </citation>
    <scope>NUCLEOTIDE SEQUENCE</scope>
    <source>
        <strain evidence="1">ZC4RG45</strain>
    </source>
</reference>
<proteinExistence type="predicted"/>
<dbReference type="EMBL" id="QGUI02000032">
    <property type="protein sequence ID" value="MFO7191496.1"/>
    <property type="molecule type" value="Genomic_DNA"/>
</dbReference>
<protein>
    <recommendedName>
        <fullName evidence="4">Thioesterase family protein</fullName>
    </recommendedName>
</protein>
<name>A0A2W4JMZ3_9PSEU</name>
<organism evidence="2">
    <name type="scientific">Thermocrispum agreste</name>
    <dbReference type="NCBI Taxonomy" id="37925"/>
    <lineage>
        <taxon>Bacteria</taxon>
        <taxon>Bacillati</taxon>
        <taxon>Actinomycetota</taxon>
        <taxon>Actinomycetes</taxon>
        <taxon>Pseudonocardiales</taxon>
        <taxon>Pseudonocardiaceae</taxon>
        <taxon>Thermocrispum</taxon>
    </lineage>
</organism>
<dbReference type="EMBL" id="QGUI01000146">
    <property type="protein sequence ID" value="PZM99628.1"/>
    <property type="molecule type" value="Genomic_DNA"/>
</dbReference>
<evidence type="ECO:0000313" key="3">
    <source>
        <dbReference type="Proteomes" id="UP000249324"/>
    </source>
</evidence>
<dbReference type="Gene3D" id="3.10.129.10">
    <property type="entry name" value="Hotdog Thioesterase"/>
    <property type="match status" value="1"/>
</dbReference>
<accession>A0A2W4JMZ3</accession>
<sequence length="248" mass="26697">MQVRIEQRFHGPDASGNGGYTCGVAAAAVDGPAQVRLFRPPPLDRTLHLVSTGDGAELRDGETVIARARPGEPSGDLPEPVSYDEAVAAAEEFDVEAYRAQHPFPGCFTCGPARAEGDGLRLFPGRTSRDLLVAWPWAPEESLVGSAGTLDPRYVWAALDCPSGLCWYHDTEHRAGPHVLGQLTARILRLPKAGERLVAAGWLRAVDGRKRHSGSVIWGADGEVLAHADATWVGLTEEQFEQFRVATA</sequence>
<dbReference type="SUPFAM" id="SSF54637">
    <property type="entry name" value="Thioesterase/thiol ester dehydrase-isomerase"/>
    <property type="match status" value="1"/>
</dbReference>
<evidence type="ECO:0008006" key="4">
    <source>
        <dbReference type="Google" id="ProtNLM"/>
    </source>
</evidence>
<dbReference type="InterPro" id="IPR029069">
    <property type="entry name" value="HotDog_dom_sf"/>
</dbReference>
<reference evidence="2" key="2">
    <citation type="submission" date="2018-05" db="EMBL/GenBank/DDBJ databases">
        <authorList>
            <person name="Lanie J.A."/>
            <person name="Ng W.-L."/>
            <person name="Kazmierczak K.M."/>
            <person name="Andrzejewski T.M."/>
            <person name="Davidsen T.M."/>
            <person name="Wayne K.J."/>
            <person name="Tettelin H."/>
            <person name="Glass J.I."/>
            <person name="Rusch D."/>
            <person name="Podicherti R."/>
            <person name="Tsui H.-C.T."/>
            <person name="Winkler M.E."/>
        </authorList>
    </citation>
    <scope>NUCLEOTIDE SEQUENCE</scope>
    <source>
        <strain evidence="2">ZC4RG45</strain>
    </source>
</reference>
<evidence type="ECO:0000313" key="2">
    <source>
        <dbReference type="EMBL" id="PZM99628.1"/>
    </source>
</evidence>
<gene>
    <name evidence="1" type="ORF">DIU77_004565</name>
    <name evidence="2" type="ORF">DIU77_05345</name>
</gene>
<dbReference type="AlphaFoldDB" id="A0A2W4JMZ3"/>
<reference evidence="1" key="1">
    <citation type="submission" date="2018-05" db="EMBL/GenBank/DDBJ databases">
        <authorList>
            <person name="Moura L."/>
            <person name="Setubal J.C."/>
        </authorList>
    </citation>
    <scope>NUCLEOTIDE SEQUENCE</scope>
    <source>
        <strain evidence="1">ZC4RG45</strain>
    </source>
</reference>
<dbReference type="STRING" id="1111738.GCA_000427905_00461"/>
<reference evidence="1 3" key="3">
    <citation type="journal article" date="2021" name="BMC Genomics">
        <title>Genome-resolved metagenome and metatranscriptome analyses of thermophilic composting reveal key bacterial players and their metabolic interactions.</title>
        <authorList>
            <person name="Braga L.P.P."/>
            <person name="Pereira R.V."/>
            <person name="Martins L.F."/>
            <person name="Moura L.M.S."/>
            <person name="Sanchez F.B."/>
            <person name="Patane J.S.L."/>
            <person name="da Silva A.M."/>
            <person name="Setubal J.C."/>
        </authorList>
    </citation>
    <scope>NUCLEOTIDE SEQUENCE [LARGE SCALE GENOMIC DNA]</scope>
    <source>
        <strain evidence="1">ZC4RG45</strain>
    </source>
</reference>
<comment type="caution">
    <text evidence="2">The sequence shown here is derived from an EMBL/GenBank/DDBJ whole genome shotgun (WGS) entry which is preliminary data.</text>
</comment>
<dbReference type="Proteomes" id="UP000249324">
    <property type="component" value="Unassembled WGS sequence"/>
</dbReference>
<evidence type="ECO:0000313" key="1">
    <source>
        <dbReference type="EMBL" id="MFO7191496.1"/>
    </source>
</evidence>